<evidence type="ECO:0000256" key="6">
    <source>
        <dbReference type="ARBA" id="ARBA00068519"/>
    </source>
</evidence>
<evidence type="ECO:0000256" key="3">
    <source>
        <dbReference type="ARBA" id="ARBA00022898"/>
    </source>
</evidence>
<feature type="domain" description="Tryptophan synthase beta chain-like PALP" evidence="9">
    <location>
        <begin position="24"/>
        <end position="335"/>
    </location>
</feature>
<dbReference type="InterPro" id="IPR005966">
    <property type="entry name" value="D-Cys_desShydrase"/>
</dbReference>
<evidence type="ECO:0000256" key="4">
    <source>
        <dbReference type="ARBA" id="ARBA00023239"/>
    </source>
</evidence>
<dbReference type="PIRSF" id="PIRSF006278">
    <property type="entry name" value="ACCD_DCysDesulf"/>
    <property type="match status" value="1"/>
</dbReference>
<evidence type="ECO:0000256" key="2">
    <source>
        <dbReference type="ARBA" id="ARBA00008639"/>
    </source>
</evidence>
<protein>
    <recommendedName>
        <fullName evidence="6">L-cysteate sulfo-lyase</fullName>
        <ecNumber evidence="5">4.4.1.25</ecNumber>
    </recommendedName>
</protein>
<accession>A0A9E8CKF9</accession>
<evidence type="ECO:0000256" key="5">
    <source>
        <dbReference type="ARBA" id="ARBA00066825"/>
    </source>
</evidence>
<dbReference type="SUPFAM" id="SSF53686">
    <property type="entry name" value="Tryptophan synthase beta subunit-like PLP-dependent enzymes"/>
    <property type="match status" value="1"/>
</dbReference>
<evidence type="ECO:0000256" key="7">
    <source>
        <dbReference type="PIRSR" id="PIRSR006278-1"/>
    </source>
</evidence>
<dbReference type="PANTHER" id="PTHR43780:SF2">
    <property type="entry name" value="1-AMINOCYCLOPROPANE-1-CARBOXYLATE DEAMINASE-RELATED"/>
    <property type="match status" value="1"/>
</dbReference>
<feature type="modified residue" description="N6-(pyridoxal phosphate)lysine" evidence="8">
    <location>
        <position position="67"/>
    </location>
</feature>
<dbReference type="EMBL" id="CP102774">
    <property type="protein sequence ID" value="UZF86892.1"/>
    <property type="molecule type" value="Genomic_DNA"/>
</dbReference>
<evidence type="ECO:0000256" key="1">
    <source>
        <dbReference type="ARBA" id="ARBA00001933"/>
    </source>
</evidence>
<dbReference type="InterPro" id="IPR001926">
    <property type="entry name" value="TrpB-like_PALP"/>
</dbReference>
<reference evidence="10" key="1">
    <citation type="submission" date="2022-08" db="EMBL/GenBank/DDBJ databases">
        <title>Complete Genome Sequences of 2 Bosea sp. soil isolates.</title>
        <authorList>
            <person name="Alvarez Arevalo M."/>
            <person name="Sterndorff E.B."/>
            <person name="Faurdal D."/>
            <person name="Joergensen T.S."/>
            <person name="Weber T."/>
        </authorList>
    </citation>
    <scope>NUCLEOTIDE SEQUENCE</scope>
    <source>
        <strain evidence="10">NBC_00436</strain>
    </source>
</reference>
<evidence type="ECO:0000313" key="10">
    <source>
        <dbReference type="EMBL" id="UZF86892.1"/>
    </source>
</evidence>
<evidence type="ECO:0000259" key="9">
    <source>
        <dbReference type="Pfam" id="PF00291"/>
    </source>
</evidence>
<dbReference type="InterPro" id="IPR036052">
    <property type="entry name" value="TrpB-like_PALP_sf"/>
</dbReference>
<dbReference type="InterPro" id="IPR027278">
    <property type="entry name" value="ACCD_DCysDesulf"/>
</dbReference>
<sequence length="349" mass="36255">MLAPPSMAIRSWEPAGMNRRDTIKLALLPTPFEPLPRLSQALNPDGKGASIWVKRDDCTGFAGGGNKVRKLEYLVAEALKQGADTLVTMGAIQSNHARQTAAAAARNGLACVLLLTDSVANRSESYRSNGNWLLDRIFGAEIRLFPAGGDATAIADEAVAGLKALGKRPYFIPVGGSNALGSLSYRDALLELAGQAKAEDVRIDHIVVPTGSGGTHAGILAGVEDAGLGCRVQGVSVSRSAEQAGAIVSGLVNDIYALEGRQRGKQAALEIDDSQVGPGYGQPTPAMIEAVELVARTEGILLDPVYTGKAMAGLIALLGSGAIGPDETVVFWHTGGAPGLYAYPEVFQG</sequence>
<feature type="active site" description="Nucleophile" evidence="7">
    <location>
        <position position="94"/>
    </location>
</feature>
<dbReference type="GO" id="GO:0034011">
    <property type="term" value="F:L-cysteate sulfo-lyase activity"/>
    <property type="evidence" value="ECO:0007669"/>
    <property type="project" value="UniProtKB-EC"/>
</dbReference>
<dbReference type="EC" id="4.4.1.25" evidence="5"/>
<evidence type="ECO:0000256" key="8">
    <source>
        <dbReference type="PIRSR" id="PIRSR006278-2"/>
    </source>
</evidence>
<dbReference type="GO" id="GO:0019148">
    <property type="term" value="F:D-cysteine desulfhydrase activity"/>
    <property type="evidence" value="ECO:0007669"/>
    <property type="project" value="TreeGrafter"/>
</dbReference>
<proteinExistence type="inferred from homology"/>
<comment type="similarity">
    <text evidence="2">Belongs to the ACC deaminase/D-cysteine desulfhydrase family.</text>
</comment>
<organism evidence="10">
    <name type="scientific">Bosea sp. NBC_00436</name>
    <dbReference type="NCBI Taxonomy" id="2969620"/>
    <lineage>
        <taxon>Bacteria</taxon>
        <taxon>Pseudomonadati</taxon>
        <taxon>Pseudomonadota</taxon>
        <taxon>Alphaproteobacteria</taxon>
        <taxon>Hyphomicrobiales</taxon>
        <taxon>Boseaceae</taxon>
        <taxon>Bosea</taxon>
    </lineage>
</organism>
<dbReference type="AlphaFoldDB" id="A0A9E8CKF9"/>
<comment type="cofactor">
    <cofactor evidence="1">
        <name>pyridoxal 5'-phosphate</name>
        <dbReference type="ChEBI" id="CHEBI:597326"/>
    </cofactor>
</comment>
<keyword evidence="4" id="KW-0456">Lyase</keyword>
<dbReference type="Pfam" id="PF00291">
    <property type="entry name" value="PALP"/>
    <property type="match status" value="1"/>
</dbReference>
<dbReference type="PANTHER" id="PTHR43780">
    <property type="entry name" value="1-AMINOCYCLOPROPANE-1-CARBOXYLATE DEAMINASE-RELATED"/>
    <property type="match status" value="1"/>
</dbReference>
<gene>
    <name evidence="10" type="ORF">NWE54_24580</name>
</gene>
<dbReference type="NCBIfam" id="TIGR01275">
    <property type="entry name" value="ACC_deam_rel"/>
    <property type="match status" value="1"/>
</dbReference>
<name>A0A9E8CKF9_9HYPH</name>
<dbReference type="Gene3D" id="3.40.50.1100">
    <property type="match status" value="2"/>
</dbReference>
<keyword evidence="3 8" id="KW-0663">Pyridoxal phosphate</keyword>
<dbReference type="FunFam" id="3.40.50.1100:FF:000017">
    <property type="entry name" value="D-cysteine desulfhydrase"/>
    <property type="match status" value="1"/>
</dbReference>